<evidence type="ECO:0000256" key="3">
    <source>
        <dbReference type="ARBA" id="ARBA00011209"/>
    </source>
</evidence>
<comment type="similarity">
    <text evidence="2 11">Belongs to the class-II aminoacyl-tRNA synthetase family.</text>
</comment>
<evidence type="ECO:0000256" key="2">
    <source>
        <dbReference type="ARBA" id="ARBA00008226"/>
    </source>
</evidence>
<evidence type="ECO:0000313" key="14">
    <source>
        <dbReference type="Proteomes" id="UP000199626"/>
    </source>
</evidence>
<dbReference type="InterPro" id="IPR006194">
    <property type="entry name" value="Gly-tRNA-synth_heterodimer"/>
</dbReference>
<dbReference type="Gene3D" id="1.10.730.10">
    <property type="entry name" value="Isoleucyl-tRNA Synthetase, Domain 1"/>
    <property type="match status" value="1"/>
</dbReference>
<dbReference type="InterPro" id="IPR008909">
    <property type="entry name" value="DALR_anticod-bd"/>
</dbReference>
<dbReference type="GO" id="GO:0006426">
    <property type="term" value="P:glycyl-tRNA aminoacylation"/>
    <property type="evidence" value="ECO:0007669"/>
    <property type="project" value="UniProtKB-UniRule"/>
</dbReference>
<evidence type="ECO:0000256" key="7">
    <source>
        <dbReference type="ARBA" id="ARBA00022840"/>
    </source>
</evidence>
<feature type="domain" description="DALR anticodon binding" evidence="12">
    <location>
        <begin position="586"/>
        <end position="689"/>
    </location>
</feature>
<comment type="subunit">
    <text evidence="3 11">Tetramer of two alpha and two beta subunits.</text>
</comment>
<organism evidence="13 14">
    <name type="scientific">Pseudidiomarina indica</name>
    <dbReference type="NCBI Taxonomy" id="1159017"/>
    <lineage>
        <taxon>Bacteria</taxon>
        <taxon>Pseudomonadati</taxon>
        <taxon>Pseudomonadota</taxon>
        <taxon>Gammaproteobacteria</taxon>
        <taxon>Alteromonadales</taxon>
        <taxon>Idiomarinaceae</taxon>
        <taxon>Pseudidiomarina</taxon>
    </lineage>
</organism>
<comment type="subcellular location">
    <subcellularLocation>
        <location evidence="1 11">Cytoplasm</location>
    </subcellularLocation>
</comment>
<keyword evidence="14" id="KW-1185">Reference proteome</keyword>
<dbReference type="GO" id="GO:0004820">
    <property type="term" value="F:glycine-tRNA ligase activity"/>
    <property type="evidence" value="ECO:0007669"/>
    <property type="project" value="UniProtKB-UniRule"/>
</dbReference>
<evidence type="ECO:0000256" key="10">
    <source>
        <dbReference type="ARBA" id="ARBA00047937"/>
    </source>
</evidence>
<dbReference type="SMART" id="SM00836">
    <property type="entry name" value="DALR_1"/>
    <property type="match status" value="1"/>
</dbReference>
<dbReference type="STRING" id="1159017.SAMN02927930_00947"/>
<comment type="catalytic activity">
    <reaction evidence="10 11">
        <text>tRNA(Gly) + glycine + ATP = glycyl-tRNA(Gly) + AMP + diphosphate</text>
        <dbReference type="Rhea" id="RHEA:16013"/>
        <dbReference type="Rhea" id="RHEA-COMP:9664"/>
        <dbReference type="Rhea" id="RHEA-COMP:9683"/>
        <dbReference type="ChEBI" id="CHEBI:30616"/>
        <dbReference type="ChEBI" id="CHEBI:33019"/>
        <dbReference type="ChEBI" id="CHEBI:57305"/>
        <dbReference type="ChEBI" id="CHEBI:78442"/>
        <dbReference type="ChEBI" id="CHEBI:78522"/>
        <dbReference type="ChEBI" id="CHEBI:456215"/>
        <dbReference type="EC" id="6.1.1.14"/>
    </reaction>
</comment>
<keyword evidence="7 11" id="KW-0067">ATP-binding</keyword>
<dbReference type="EC" id="6.1.1.14" evidence="11"/>
<dbReference type="GO" id="GO:0006420">
    <property type="term" value="P:arginyl-tRNA aminoacylation"/>
    <property type="evidence" value="ECO:0007669"/>
    <property type="project" value="InterPro"/>
</dbReference>
<dbReference type="Pfam" id="PF02092">
    <property type="entry name" value="tRNA_synt_2f"/>
    <property type="match status" value="1"/>
</dbReference>
<dbReference type="PANTHER" id="PTHR30075">
    <property type="entry name" value="GLYCYL-TRNA SYNTHETASE"/>
    <property type="match status" value="1"/>
</dbReference>
<evidence type="ECO:0000256" key="1">
    <source>
        <dbReference type="ARBA" id="ARBA00004496"/>
    </source>
</evidence>
<keyword evidence="6 11" id="KW-0547">Nucleotide-binding</keyword>
<evidence type="ECO:0000259" key="12">
    <source>
        <dbReference type="SMART" id="SM00836"/>
    </source>
</evidence>
<keyword evidence="8 11" id="KW-0648">Protein biosynthesis</keyword>
<gene>
    <name evidence="11" type="primary">glyS</name>
    <name evidence="13" type="ORF">SAMN02927930_00947</name>
</gene>
<reference evidence="14" key="1">
    <citation type="submission" date="2016-10" db="EMBL/GenBank/DDBJ databases">
        <authorList>
            <person name="Varghese N."/>
            <person name="Submissions S."/>
        </authorList>
    </citation>
    <scope>NUCLEOTIDE SEQUENCE [LARGE SCALE GENOMIC DNA]</scope>
    <source>
        <strain evidence="14">CGMCC 1.10824</strain>
    </source>
</reference>
<dbReference type="PRINTS" id="PR01045">
    <property type="entry name" value="TRNASYNTHGB"/>
</dbReference>
<proteinExistence type="inferred from homology"/>
<dbReference type="RefSeq" id="WP_092592283.1">
    <property type="nucleotide sequence ID" value="NZ_FMXN01000004.1"/>
</dbReference>
<evidence type="ECO:0000256" key="8">
    <source>
        <dbReference type="ARBA" id="ARBA00022917"/>
    </source>
</evidence>
<dbReference type="Pfam" id="PF05746">
    <property type="entry name" value="DALR_1"/>
    <property type="match status" value="1"/>
</dbReference>
<evidence type="ECO:0000256" key="9">
    <source>
        <dbReference type="ARBA" id="ARBA00023146"/>
    </source>
</evidence>
<dbReference type="AlphaFoldDB" id="A0A1G6BV82"/>
<evidence type="ECO:0000256" key="4">
    <source>
        <dbReference type="ARBA" id="ARBA00022490"/>
    </source>
</evidence>
<dbReference type="OrthoDB" id="9775440at2"/>
<evidence type="ECO:0000313" key="13">
    <source>
        <dbReference type="EMBL" id="SDB24477.1"/>
    </source>
</evidence>
<dbReference type="GO" id="GO:0004814">
    <property type="term" value="F:arginine-tRNA ligase activity"/>
    <property type="evidence" value="ECO:0007669"/>
    <property type="project" value="InterPro"/>
</dbReference>
<dbReference type="EMBL" id="FMXN01000004">
    <property type="protein sequence ID" value="SDB24477.1"/>
    <property type="molecule type" value="Genomic_DNA"/>
</dbReference>
<dbReference type="Proteomes" id="UP000199626">
    <property type="component" value="Unassembled WGS sequence"/>
</dbReference>
<dbReference type="PROSITE" id="PS50861">
    <property type="entry name" value="AA_TRNA_LIGASE_II_GLYAB"/>
    <property type="match status" value="1"/>
</dbReference>
<dbReference type="GO" id="GO:0005524">
    <property type="term" value="F:ATP binding"/>
    <property type="evidence" value="ECO:0007669"/>
    <property type="project" value="UniProtKB-UniRule"/>
</dbReference>
<dbReference type="NCBIfam" id="TIGR00211">
    <property type="entry name" value="glyS"/>
    <property type="match status" value="1"/>
</dbReference>
<evidence type="ECO:0000256" key="11">
    <source>
        <dbReference type="HAMAP-Rule" id="MF_00255"/>
    </source>
</evidence>
<name>A0A1G6BV82_9GAMM</name>
<dbReference type="GO" id="GO:0005829">
    <property type="term" value="C:cytosol"/>
    <property type="evidence" value="ECO:0007669"/>
    <property type="project" value="TreeGrafter"/>
</dbReference>
<dbReference type="PANTHER" id="PTHR30075:SF2">
    <property type="entry name" value="GLYCINE--TRNA LIGASE, CHLOROPLASTIC_MITOCHONDRIAL 2"/>
    <property type="match status" value="1"/>
</dbReference>
<sequence>MHYETLLVEIGTEELPPKSLKALSDAFTEQLTQQLREQDVAFGEVKSFATPRRFAVQLLAVASQQPDKVVEKRGPAIAMAFDDNGQPTKAAEGWARGNGIRVEDAERLVTDKGEWLLYKASVKGQSLADLLPSMVSNALKNLPIPKPMRWGAGSDQFIRPVKTVTLMYGSDVIPAEIMGVTSNRQLLGHRFHAPQGVSLANANDYESALESAWVIADFDKRRQRIVNGIAEMAQQLGGKVVEDADLVDEVTALVEWPVVLSATFDAEFLSVPKEPLIVTMKDDQRYFPLVNEQNELLPAFVFVTNIESKNPQLVIAGNEKVVRPRLADAQFFFESDKKVPLAERVEALGNVLFQQQLGSIKDKSDRIATVAAAIASLLNGQAAIAQRAGYLCKADLISHMVQEFPETQGVMGMHYATHDQEPEGVATAIYEHYLPRFAGDELPQTVEGAAVAIADKLDTLVGIFGIGQTPKGDRDPFALRRAAIGLLRIMVEQGYSLDLSELVQLSQNSFGNILTVPAEQLHTDVVDFLLGRFRSWYQEQEIAVDVIQAVLARRPTNPVDFDQRIKAVTAFRELPAAEALAAANKRVGNILAKVEGDIPTTLNEALFQEEQEIALAQAVQQAQTVTAEALDQGDYTQALTALAQLQEPVDAFFDHVLVNAEDEAVRQNRLALLHMLRELFLQIADISVLN</sequence>
<dbReference type="InterPro" id="IPR015944">
    <property type="entry name" value="Gly-tRNA-synth_bsu"/>
</dbReference>
<protein>
    <recommendedName>
        <fullName evidence="11">Glycine--tRNA ligase beta subunit</fullName>
        <ecNumber evidence="11">6.1.1.14</ecNumber>
    </recommendedName>
    <alternativeName>
        <fullName evidence="11">Glycyl-tRNA synthetase beta subunit</fullName>
        <shortName evidence="11">GlyRS</shortName>
    </alternativeName>
</protein>
<accession>A0A1G6BV82</accession>
<dbReference type="SUPFAM" id="SSF109604">
    <property type="entry name" value="HD-domain/PDEase-like"/>
    <property type="match status" value="1"/>
</dbReference>
<evidence type="ECO:0000256" key="5">
    <source>
        <dbReference type="ARBA" id="ARBA00022598"/>
    </source>
</evidence>
<keyword evidence="5 11" id="KW-0436">Ligase</keyword>
<keyword evidence="4 11" id="KW-0963">Cytoplasm</keyword>
<dbReference type="HAMAP" id="MF_00255">
    <property type="entry name" value="Gly_tRNA_synth_beta"/>
    <property type="match status" value="1"/>
</dbReference>
<evidence type="ECO:0000256" key="6">
    <source>
        <dbReference type="ARBA" id="ARBA00022741"/>
    </source>
</evidence>
<keyword evidence="9 11" id="KW-0030">Aminoacyl-tRNA synthetase</keyword>